<protein>
    <submittedName>
        <fullName evidence="1">Uncharacterized protein</fullName>
    </submittedName>
</protein>
<gene>
    <name evidence="1" type="ORF">CEXT_521771</name>
</gene>
<accession>A0AAV4VA43</accession>
<evidence type="ECO:0000313" key="1">
    <source>
        <dbReference type="EMBL" id="GIY66986.1"/>
    </source>
</evidence>
<reference evidence="1 2" key="1">
    <citation type="submission" date="2021-06" db="EMBL/GenBank/DDBJ databases">
        <title>Caerostris extrusa draft genome.</title>
        <authorList>
            <person name="Kono N."/>
            <person name="Arakawa K."/>
        </authorList>
    </citation>
    <scope>NUCLEOTIDE SEQUENCE [LARGE SCALE GENOMIC DNA]</scope>
</reference>
<proteinExistence type="predicted"/>
<sequence>MQLLYHPPTLFQTMNLVPVIINNPLKCLENTLISWILQDESDKPTNPIDNRTNTRTHYIDAFPSLNANSYNIFTAKRFRSLSLSTGSYPIPNRTFKFY</sequence>
<name>A0AAV4VA43_CAEEX</name>
<dbReference type="AlphaFoldDB" id="A0AAV4VA43"/>
<evidence type="ECO:0000313" key="2">
    <source>
        <dbReference type="Proteomes" id="UP001054945"/>
    </source>
</evidence>
<dbReference type="Proteomes" id="UP001054945">
    <property type="component" value="Unassembled WGS sequence"/>
</dbReference>
<keyword evidence="2" id="KW-1185">Reference proteome</keyword>
<organism evidence="1 2">
    <name type="scientific">Caerostris extrusa</name>
    <name type="common">Bark spider</name>
    <name type="synonym">Caerostris bankana</name>
    <dbReference type="NCBI Taxonomy" id="172846"/>
    <lineage>
        <taxon>Eukaryota</taxon>
        <taxon>Metazoa</taxon>
        <taxon>Ecdysozoa</taxon>
        <taxon>Arthropoda</taxon>
        <taxon>Chelicerata</taxon>
        <taxon>Arachnida</taxon>
        <taxon>Araneae</taxon>
        <taxon>Araneomorphae</taxon>
        <taxon>Entelegynae</taxon>
        <taxon>Araneoidea</taxon>
        <taxon>Araneidae</taxon>
        <taxon>Caerostris</taxon>
    </lineage>
</organism>
<dbReference type="EMBL" id="BPLR01014183">
    <property type="protein sequence ID" value="GIY66986.1"/>
    <property type="molecule type" value="Genomic_DNA"/>
</dbReference>
<comment type="caution">
    <text evidence="1">The sequence shown here is derived from an EMBL/GenBank/DDBJ whole genome shotgun (WGS) entry which is preliminary data.</text>
</comment>